<keyword evidence="2 6" id="KW-0812">Transmembrane</keyword>
<dbReference type="EMBL" id="CP093313">
    <property type="protein sequence ID" value="UWZ83853.1"/>
    <property type="molecule type" value="Genomic_DNA"/>
</dbReference>
<evidence type="ECO:0000256" key="2">
    <source>
        <dbReference type="ARBA" id="ARBA00022692"/>
    </source>
</evidence>
<comment type="subcellular location">
    <subcellularLocation>
        <location evidence="1">Membrane</location>
        <topology evidence="1">Single-pass membrane protein</topology>
    </subcellularLocation>
</comment>
<evidence type="ECO:0000313" key="8">
    <source>
        <dbReference type="EMBL" id="UWZ83853.1"/>
    </source>
</evidence>
<evidence type="ECO:0000256" key="5">
    <source>
        <dbReference type="SAM" id="MobiDB-lite"/>
    </source>
</evidence>
<protein>
    <submittedName>
        <fullName evidence="8">Translocation/assembly module TamB domain-containing protein</fullName>
    </submittedName>
</protein>
<dbReference type="PANTHER" id="PTHR36985:SF1">
    <property type="entry name" value="TRANSLOCATION AND ASSEMBLY MODULE SUBUNIT TAMB"/>
    <property type="match status" value="1"/>
</dbReference>
<evidence type="ECO:0000256" key="3">
    <source>
        <dbReference type="ARBA" id="ARBA00022989"/>
    </source>
</evidence>
<dbReference type="KEGG" id="orp:MOP44_25250"/>
<evidence type="ECO:0000256" key="6">
    <source>
        <dbReference type="SAM" id="Phobius"/>
    </source>
</evidence>
<evidence type="ECO:0000256" key="1">
    <source>
        <dbReference type="ARBA" id="ARBA00004167"/>
    </source>
</evidence>
<dbReference type="InterPro" id="IPR007452">
    <property type="entry name" value="TamB_C"/>
</dbReference>
<keyword evidence="3 6" id="KW-1133">Transmembrane helix</keyword>
<feature type="domain" description="Translocation and assembly module TamB C-terminal" evidence="7">
    <location>
        <begin position="1092"/>
        <end position="1420"/>
    </location>
</feature>
<dbReference type="Pfam" id="PF04357">
    <property type="entry name" value="TamB"/>
    <property type="match status" value="1"/>
</dbReference>
<organism evidence="8 9">
    <name type="scientific">Occallatibacter riparius</name>
    <dbReference type="NCBI Taxonomy" id="1002689"/>
    <lineage>
        <taxon>Bacteria</taxon>
        <taxon>Pseudomonadati</taxon>
        <taxon>Acidobacteriota</taxon>
        <taxon>Terriglobia</taxon>
        <taxon>Terriglobales</taxon>
        <taxon>Acidobacteriaceae</taxon>
        <taxon>Occallatibacter</taxon>
    </lineage>
</organism>
<keyword evidence="9" id="KW-1185">Reference proteome</keyword>
<dbReference type="InterPro" id="IPR008023">
    <property type="entry name" value="DUF748"/>
</dbReference>
<evidence type="ECO:0000259" key="7">
    <source>
        <dbReference type="Pfam" id="PF04357"/>
    </source>
</evidence>
<feature type="region of interest" description="Disordered" evidence="5">
    <location>
        <begin position="410"/>
        <end position="436"/>
    </location>
</feature>
<feature type="transmembrane region" description="Helical" evidence="6">
    <location>
        <begin position="20"/>
        <end position="42"/>
    </location>
</feature>
<dbReference type="GO" id="GO:0097347">
    <property type="term" value="C:TAM protein secretion complex"/>
    <property type="evidence" value="ECO:0007669"/>
    <property type="project" value="TreeGrafter"/>
</dbReference>
<proteinExistence type="predicted"/>
<evidence type="ECO:0000256" key="4">
    <source>
        <dbReference type="ARBA" id="ARBA00023136"/>
    </source>
</evidence>
<dbReference type="Pfam" id="PF05359">
    <property type="entry name" value="DUF748"/>
    <property type="match status" value="1"/>
</dbReference>
<reference evidence="8" key="1">
    <citation type="submission" date="2021-04" db="EMBL/GenBank/DDBJ databases">
        <title>Phylogenetic analysis of Acidobacteriaceae.</title>
        <authorList>
            <person name="Qiu L."/>
            <person name="Zhang Q."/>
        </authorList>
    </citation>
    <scope>NUCLEOTIDE SEQUENCE</scope>
    <source>
        <strain evidence="8">DSM 25168</strain>
    </source>
</reference>
<name>A0A9J7BS28_9BACT</name>
<feature type="compositionally biased region" description="Basic residues" evidence="5">
    <location>
        <begin position="412"/>
        <end position="421"/>
    </location>
</feature>
<keyword evidence="4 6" id="KW-0472">Membrane</keyword>
<dbReference type="RefSeq" id="WP_260793325.1">
    <property type="nucleotide sequence ID" value="NZ_CP093313.1"/>
</dbReference>
<dbReference type="PANTHER" id="PTHR36985">
    <property type="entry name" value="TRANSLOCATION AND ASSEMBLY MODULE SUBUNIT TAMB"/>
    <property type="match status" value="1"/>
</dbReference>
<accession>A0A9J7BS28</accession>
<evidence type="ECO:0000313" key="9">
    <source>
        <dbReference type="Proteomes" id="UP001059380"/>
    </source>
</evidence>
<dbReference type="GO" id="GO:0009306">
    <property type="term" value="P:protein secretion"/>
    <property type="evidence" value="ECO:0007669"/>
    <property type="project" value="InterPro"/>
</dbReference>
<feature type="compositionally biased region" description="Pro residues" evidence="5">
    <location>
        <begin position="422"/>
        <end position="434"/>
    </location>
</feature>
<gene>
    <name evidence="8" type="ORF">MOP44_25250</name>
</gene>
<dbReference type="GO" id="GO:0005886">
    <property type="term" value="C:plasma membrane"/>
    <property type="evidence" value="ECO:0007669"/>
    <property type="project" value="InterPro"/>
</dbReference>
<sequence>MSSTEIEPSAQPRSGRRRIWVFRIAGLLVAVSAIVAALGFWANTAQFQDMFRRALISKLQNATGGRVEIGSFRCRLSDLEVEAKNVVIHGDEAATDDPYARVDRLRAKISILGFWWSPNILLRDLEIERPQLHLILYPDGLTNQPHPAKPPKKSNTPAMETLFNLQAGHVAVENGMLDIDDRVAEALDTQNRYQPLDFRADDLGLVMRYIPAANQAPEMYRIDASVKDLNLSRSGALKQKLPVHGYLESSIDLTRDAATLRFLRLTARAKGVPDRTLNISGALNQFSRPRWQAVVKGELDLRLLDLVVGYPYAPEGLAHLDLTSGGDSHGFRIDGTVRADKASYVGTGVVAHGIELNTRVHADSQQLLITGISARLAQGGEIDGEVLLHNWLPTSVQPVVVEAAAPPEPAKKGKHFFKRQPKPPPPAPVKPQAPPHATVVKSPLSVIPVNGRVNTTFKNVSVDTVLEMVSVPPFQHLGFNALLNGPAVATWEHGDVRTLNVTSTLSLTGTGRFSTAEAPAMGIIDATYTQADGAVNVRNLEVQLPASHIAAHGRVGAYPLTSPTSLTVDFHTSNLSEFDTLFRDLGVTRNGKAGTAALPVGIKGQADFRGTWEGSLASPRMNGQLQATQVAIELPSDSGEPRIVNWDTIEAEGSYTAERISVMHAQLQHGEEQIVLNGTLAATPPAITAHKKAGQQMPAFDNQSILTFHARAGKVSLPDLLGVAGIDAPLTGTVDAQIEGEGPVNSLNGSGSLTLKDGSAYGEPVNSVSLQGSVNNHVLTVKEATAATPSGNISVHGTYDMRTRVFDAQTSASGLELAKLKHLRDSMPSMSGRLGMQFTASGTIDDPRIDGHGTVNGLSVRGQSFGDVAFKAHAANHAILYDASTQFESAHASVHGQTQLHDPYETEGNLKLDDFDLGTIFKLAHVQNPASQSIVSGTAQFSGPLARPKEMRGDLRLPQAAITVSGMTFKSEGGVHAALDKGRVILDPLHITGEDTNLRAQGSMNLEGTQNLDVALNGSVNMKIAQSFDPDLTATGNSIFEVEAHGPLADPELRGRVKIENGAFALEDIPNGISQLNGTLEFNKNRLEIRQLQAVTGGGKVDIGGYLAYQHGLFSNLTVTAQGVRIRYPEGVSSMVDANLQVQGTQANTRVSGRILITRFSISPDLDIAALAAQANAVHPVASPNAPSNRITLDLRIQSSPQLNFQNAFAKLAGDVDLRLRGTLASPSLLGRISVTEGNATIAGTRYELQRGDVTFTNPVRIQPNIDISATARVEDYDINLGLHGTPDKMSVTYRSDPPLPETDVVALLALGRTQSTGLYTQQQQQSAGLTRSSDVLLGGALNATVSSRVEKLFGAGSVKVDPSYLGAMGNTTTRITVEEQLGKNVTLTYATNVDTTSQQFLQAEFAINRHVSLQVTRDESGVFSMVVKAVRRYR</sequence>
<dbReference type="Proteomes" id="UP001059380">
    <property type="component" value="Chromosome"/>
</dbReference>